<dbReference type="KEGG" id="cbw:RR42_s1380"/>
<reference evidence="2 3" key="1">
    <citation type="journal article" date="2015" name="Genome Announc.">
        <title>Complete Genome Sequence of Cupriavidus basilensis 4G11, Isolated from the Oak Ridge Field Research Center Site.</title>
        <authorList>
            <person name="Ray J."/>
            <person name="Waters R.J."/>
            <person name="Skerker J.M."/>
            <person name="Kuehl J.V."/>
            <person name="Price M.N."/>
            <person name="Huang J."/>
            <person name="Chakraborty R."/>
            <person name="Arkin A.P."/>
            <person name="Deutschbauer A."/>
        </authorList>
    </citation>
    <scope>NUCLEOTIDE SEQUENCE [LARGE SCALE GENOMIC DNA]</scope>
    <source>
        <strain evidence="2">4G11</strain>
    </source>
</reference>
<proteinExistence type="predicted"/>
<dbReference type="InterPro" id="IPR010127">
    <property type="entry name" value="Phasin_subfam-1"/>
</dbReference>
<dbReference type="OrthoDB" id="8969919at2"/>
<organism evidence="2 3">
    <name type="scientific">Cupriavidus basilensis</name>
    <dbReference type="NCBI Taxonomy" id="68895"/>
    <lineage>
        <taxon>Bacteria</taxon>
        <taxon>Pseudomonadati</taxon>
        <taxon>Pseudomonadota</taxon>
        <taxon>Betaproteobacteria</taxon>
        <taxon>Burkholderiales</taxon>
        <taxon>Burkholderiaceae</taxon>
        <taxon>Cupriavidus</taxon>
    </lineage>
</organism>
<dbReference type="RefSeq" id="WP_043354638.1">
    <property type="nucleotide sequence ID" value="NZ_CP010537.1"/>
</dbReference>
<dbReference type="InterPro" id="IPR018968">
    <property type="entry name" value="Phasin"/>
</dbReference>
<accession>A0A0C4YIV0</accession>
<evidence type="ECO:0000313" key="3">
    <source>
        <dbReference type="Proteomes" id="UP000031843"/>
    </source>
</evidence>
<protein>
    <submittedName>
        <fullName evidence="2">Granule-associated protein</fullName>
    </submittedName>
</protein>
<dbReference type="Proteomes" id="UP000031843">
    <property type="component" value="Chromosome secondary"/>
</dbReference>
<keyword evidence="3" id="KW-1185">Reference proteome</keyword>
<dbReference type="Pfam" id="PF09361">
    <property type="entry name" value="Phasin_2"/>
    <property type="match status" value="1"/>
</dbReference>
<feature type="domain" description="Phasin" evidence="1">
    <location>
        <begin position="8"/>
        <end position="105"/>
    </location>
</feature>
<dbReference type="AlphaFoldDB" id="A0A0C4YIV0"/>
<dbReference type="NCBIfam" id="TIGR01841">
    <property type="entry name" value="phasin"/>
    <property type="match status" value="1"/>
</dbReference>
<name>A0A0C4YIV0_9BURK</name>
<dbReference type="EMBL" id="CP010537">
    <property type="protein sequence ID" value="AJG22968.1"/>
    <property type="molecule type" value="Genomic_DNA"/>
</dbReference>
<gene>
    <name evidence="2" type="ORF">RR42_s1380</name>
</gene>
<sequence>MAHPTQAQFFGVQQANLDLFLALVGPLARGAEKISALNMQAVKTSLADTTNYVRESSQQPVGAGMSGLKPELANGFAQKMNAYAGHMNEIFASTGAEFAQEAQRQMSTYAAQAQEAMASFGQNLMSNAGGAFPAAGASAPSWVAAYETAMKPMRDAFEKVMPATAAK</sequence>
<evidence type="ECO:0000259" key="1">
    <source>
        <dbReference type="Pfam" id="PF09361"/>
    </source>
</evidence>
<evidence type="ECO:0000313" key="2">
    <source>
        <dbReference type="EMBL" id="AJG22968.1"/>
    </source>
</evidence>